<comment type="similarity">
    <text evidence="2 8">Belongs to the organo anion transporter (TC 2.A.60) family.</text>
</comment>
<evidence type="ECO:0000256" key="1">
    <source>
        <dbReference type="ARBA" id="ARBA00004651"/>
    </source>
</evidence>
<feature type="transmembrane region" description="Helical" evidence="8">
    <location>
        <begin position="194"/>
        <end position="213"/>
    </location>
</feature>
<dbReference type="PANTHER" id="PTHR11388">
    <property type="entry name" value="ORGANIC ANION TRANSPORTER"/>
    <property type="match status" value="1"/>
</dbReference>
<keyword evidence="5 8" id="KW-1133">Transmembrane helix</keyword>
<evidence type="ECO:0000256" key="7">
    <source>
        <dbReference type="ARBA" id="ARBA00023157"/>
    </source>
</evidence>
<proteinExistence type="inferred from homology"/>
<feature type="compositionally biased region" description="Basic and acidic residues" evidence="9">
    <location>
        <begin position="1"/>
        <end position="11"/>
    </location>
</feature>
<feature type="transmembrane region" description="Helical" evidence="8">
    <location>
        <begin position="363"/>
        <end position="389"/>
    </location>
</feature>
<evidence type="ECO:0000256" key="8">
    <source>
        <dbReference type="RuleBase" id="RU362056"/>
    </source>
</evidence>
<dbReference type="PROSITE" id="PS51465">
    <property type="entry name" value="KAZAL_2"/>
    <property type="match status" value="1"/>
</dbReference>
<accession>A0A1B0CGT2</accession>
<dbReference type="Pfam" id="PF03137">
    <property type="entry name" value="OATP"/>
    <property type="match status" value="1"/>
</dbReference>
<dbReference type="GO" id="GO:0016323">
    <property type="term" value="C:basolateral plasma membrane"/>
    <property type="evidence" value="ECO:0007669"/>
    <property type="project" value="TreeGrafter"/>
</dbReference>
<evidence type="ECO:0000256" key="6">
    <source>
        <dbReference type="ARBA" id="ARBA00023136"/>
    </source>
</evidence>
<feature type="transmembrane region" description="Helical" evidence="8">
    <location>
        <begin position="590"/>
        <end position="611"/>
    </location>
</feature>
<feature type="transmembrane region" description="Helical" evidence="8">
    <location>
        <begin position="745"/>
        <end position="768"/>
    </location>
</feature>
<feature type="region of interest" description="Disordered" evidence="9">
    <location>
        <begin position="77"/>
        <end position="177"/>
    </location>
</feature>
<feature type="compositionally biased region" description="Polar residues" evidence="9">
    <location>
        <begin position="49"/>
        <end position="62"/>
    </location>
</feature>
<keyword evidence="8" id="KW-0406">Ion transport</keyword>
<feature type="transmembrane region" description="Helical" evidence="8">
    <location>
        <begin position="708"/>
        <end position="733"/>
    </location>
</feature>
<dbReference type="EMBL" id="AJWK01011571">
    <property type="status" value="NOT_ANNOTATED_CDS"/>
    <property type="molecule type" value="Genomic_DNA"/>
</dbReference>
<evidence type="ECO:0000256" key="5">
    <source>
        <dbReference type="ARBA" id="ARBA00022989"/>
    </source>
</evidence>
<dbReference type="SUPFAM" id="SSF100895">
    <property type="entry name" value="Kazal-type serine protease inhibitors"/>
    <property type="match status" value="1"/>
</dbReference>
<feature type="transmembrane region" description="Helical" evidence="8">
    <location>
        <begin position="261"/>
        <end position="283"/>
    </location>
</feature>
<dbReference type="InterPro" id="IPR036058">
    <property type="entry name" value="Kazal_dom_sf"/>
</dbReference>
<dbReference type="PANTHER" id="PTHR11388:SF159">
    <property type="entry name" value="SOLUTE CARRIER ORGANIC ANION TRANSPORTER FAMILY MEMBER 74D"/>
    <property type="match status" value="1"/>
</dbReference>
<feature type="transmembrane region" description="Helical" evidence="8">
    <location>
        <begin position="562"/>
        <end position="583"/>
    </location>
</feature>
<keyword evidence="8" id="KW-0813">Transport</keyword>
<dbReference type="VEuPathDB" id="VectorBase:LLOJ003645"/>
<dbReference type="Proteomes" id="UP000092461">
    <property type="component" value="Unassembled WGS sequence"/>
</dbReference>
<keyword evidence="6 8" id="KW-0472">Membrane</keyword>
<dbReference type="CDD" id="cd17336">
    <property type="entry name" value="MFS_SLCO_OATP"/>
    <property type="match status" value="1"/>
</dbReference>
<feature type="transmembrane region" description="Helical" evidence="8">
    <location>
        <begin position="797"/>
        <end position="817"/>
    </location>
</feature>
<dbReference type="InterPro" id="IPR004156">
    <property type="entry name" value="OATP"/>
</dbReference>
<feature type="transmembrane region" description="Helical" evidence="8">
    <location>
        <begin position="401"/>
        <end position="428"/>
    </location>
</feature>
<comment type="subcellular location">
    <subcellularLocation>
        <location evidence="1 8">Cell membrane</location>
        <topology evidence="1 8">Multi-pass membrane protein</topology>
    </subcellularLocation>
</comment>
<evidence type="ECO:0000313" key="11">
    <source>
        <dbReference type="EnsemblMetazoa" id="LLOJ003645-PA"/>
    </source>
</evidence>
<dbReference type="VEuPathDB" id="VectorBase:LLONM1_008657"/>
<dbReference type="SUPFAM" id="SSF103473">
    <property type="entry name" value="MFS general substrate transporter"/>
    <property type="match status" value="1"/>
</dbReference>
<dbReference type="InterPro" id="IPR036259">
    <property type="entry name" value="MFS_trans_sf"/>
</dbReference>
<feature type="region of interest" description="Disordered" evidence="9">
    <location>
        <begin position="1"/>
        <end position="62"/>
    </location>
</feature>
<evidence type="ECO:0000259" key="10">
    <source>
        <dbReference type="PROSITE" id="PS51465"/>
    </source>
</evidence>
<feature type="compositionally biased region" description="Polar residues" evidence="9">
    <location>
        <begin position="119"/>
        <end position="150"/>
    </location>
</feature>
<reference evidence="11" key="1">
    <citation type="submission" date="2020-05" db="UniProtKB">
        <authorList>
            <consortium name="EnsemblMetazoa"/>
        </authorList>
    </citation>
    <scope>IDENTIFICATION</scope>
    <source>
        <strain evidence="11">Jacobina</strain>
    </source>
</reference>
<keyword evidence="4 8" id="KW-0812">Transmembrane</keyword>
<name>A0A1B0CGT2_LUTLO</name>
<dbReference type="GO" id="GO:0015347">
    <property type="term" value="F:sodium-independent organic anion transmembrane transporter activity"/>
    <property type="evidence" value="ECO:0007669"/>
    <property type="project" value="TreeGrafter"/>
</dbReference>
<feature type="transmembrane region" description="Helical" evidence="8">
    <location>
        <begin position="448"/>
        <end position="469"/>
    </location>
</feature>
<evidence type="ECO:0000256" key="3">
    <source>
        <dbReference type="ARBA" id="ARBA00022475"/>
    </source>
</evidence>
<dbReference type="GO" id="GO:0006811">
    <property type="term" value="P:monoatomic ion transport"/>
    <property type="evidence" value="ECO:0007669"/>
    <property type="project" value="UniProtKB-KW"/>
</dbReference>
<keyword evidence="12" id="KW-1185">Reference proteome</keyword>
<feature type="domain" description="Kazal-like" evidence="10">
    <location>
        <begin position="630"/>
        <end position="685"/>
    </location>
</feature>
<dbReference type="GO" id="GO:0043252">
    <property type="term" value="P:sodium-independent organic anion transport"/>
    <property type="evidence" value="ECO:0007669"/>
    <property type="project" value="TreeGrafter"/>
</dbReference>
<feature type="transmembrane region" description="Helical" evidence="8">
    <location>
        <begin position="521"/>
        <end position="542"/>
    </location>
</feature>
<evidence type="ECO:0000256" key="4">
    <source>
        <dbReference type="ARBA" id="ARBA00022692"/>
    </source>
</evidence>
<dbReference type="Gene3D" id="1.20.1250.20">
    <property type="entry name" value="MFS general substrate transporter like domains"/>
    <property type="match status" value="1"/>
</dbReference>
<dbReference type="InterPro" id="IPR002350">
    <property type="entry name" value="Kazal_dom"/>
</dbReference>
<keyword evidence="3" id="KW-1003">Cell membrane</keyword>
<evidence type="ECO:0000256" key="2">
    <source>
        <dbReference type="ARBA" id="ARBA00009657"/>
    </source>
</evidence>
<evidence type="ECO:0000256" key="9">
    <source>
        <dbReference type="SAM" id="MobiDB-lite"/>
    </source>
</evidence>
<dbReference type="Gene3D" id="3.30.60.30">
    <property type="match status" value="1"/>
</dbReference>
<dbReference type="NCBIfam" id="TIGR00805">
    <property type="entry name" value="oat"/>
    <property type="match status" value="1"/>
</dbReference>
<dbReference type="AlphaFoldDB" id="A0A1B0CGT2"/>
<evidence type="ECO:0000313" key="12">
    <source>
        <dbReference type="Proteomes" id="UP000092461"/>
    </source>
</evidence>
<feature type="transmembrane region" description="Helical" evidence="8">
    <location>
        <begin position="233"/>
        <end position="254"/>
    </location>
</feature>
<sequence length="845" mass="91868">MSPEDDIRTETRVPSIDGMSSGRGWQPIPQTDDGITHSEEKVNGGLAASPNTSPLKNGRNGITKNANGCHTWSPLLPTDDRLANNNDWSKGPPHLAANSHQPLPNRDARNGGWRELPQSEEQSNGKHSGQGNNNGSLLINGKTVYTQPKNGHTDKVSAEADPLTGRRPTPEDDSSCGIGSCKPKWARSFATTHVFMVVFLLAWILQGMYYTYFVSVITTIEKLFQIKSKTTGMLMSATEVGQISTALFLTYYAGRGHRPRWIACGMVLFAIASFGCTLPHFIYGDQLLHASNVFNGGSGSSKVLDTSSQGVSLVTSSATSPLLSESNLNLCLANEFNSSMGFDGDCQDDILIEQENHSQLTTIVLVIFFVSLLGVGVGQTAVSTLGIPYIDDNVASRESPIYIAITIGVRILGPAAGFILGSFCTRVYVNISVDPGIGPSDPKWVGAWWLGLVLVSSLMALTSLAMFSFPKHLRGNRIPPPEKMRAIEAQKKMEKQEEEYKTPQLKDFPKTIKRQLRNDILMFRTASSVLHLLPVAGLYTFLPKYMESQFRLTAHDANLISGVGGILVMGVGIVISGVVILKFSPTARSVAAWIAFTAMVYACGMAILMFVGCPMDDLVGFRPENRAPQAKFEPTCNLTCQCDLDRFSPICGSDGLTYFSSCHAGCNSSVTENGRMTFTGCQCIPPNLEYPHLPDAVSGYCDGNCKNFWLFISLFSFFVFMHSTSEVGSMLLIMRCTDPKDKAMAMGIIQFAIGLFGNVPCPIIYGAVVDSACLVWETVCGKPGACSLYNIQTFRHLFLGATAGIMALAFLMDLVVWKKAHRIDIDPGSNSETDQEKSTVPESRV</sequence>
<dbReference type="EnsemblMetazoa" id="LLOJ003645-RA">
    <property type="protein sequence ID" value="LLOJ003645-PA"/>
    <property type="gene ID" value="LLOJ003645"/>
</dbReference>
<organism evidence="11 12">
    <name type="scientific">Lutzomyia longipalpis</name>
    <name type="common">Sand fly</name>
    <dbReference type="NCBI Taxonomy" id="7200"/>
    <lineage>
        <taxon>Eukaryota</taxon>
        <taxon>Metazoa</taxon>
        <taxon>Ecdysozoa</taxon>
        <taxon>Arthropoda</taxon>
        <taxon>Hexapoda</taxon>
        <taxon>Insecta</taxon>
        <taxon>Pterygota</taxon>
        <taxon>Neoptera</taxon>
        <taxon>Endopterygota</taxon>
        <taxon>Diptera</taxon>
        <taxon>Nematocera</taxon>
        <taxon>Psychodoidea</taxon>
        <taxon>Psychodidae</taxon>
        <taxon>Lutzomyia</taxon>
        <taxon>Lutzomyia</taxon>
    </lineage>
</organism>
<dbReference type="Pfam" id="PF07648">
    <property type="entry name" value="Kazal_2"/>
    <property type="match status" value="1"/>
</dbReference>
<protein>
    <recommendedName>
        <fullName evidence="8">Solute carrier organic anion transporter family member</fullName>
    </recommendedName>
</protein>
<keyword evidence="7" id="KW-1015">Disulfide bond</keyword>